<gene>
    <name evidence="1" type="ORF">DNG_03872</name>
</gene>
<name>A0AAE8STZ6_9PEZI</name>
<reference evidence="1" key="1">
    <citation type="submission" date="2018-03" db="EMBL/GenBank/DDBJ databases">
        <authorList>
            <person name="Guldener U."/>
        </authorList>
    </citation>
    <scope>NUCLEOTIDE SEQUENCE</scope>
</reference>
<dbReference type="AlphaFoldDB" id="A0AAE8STZ6"/>
<organism evidence="1 2">
    <name type="scientific">Cephalotrichum gorgonifer</name>
    <dbReference type="NCBI Taxonomy" id="2041049"/>
    <lineage>
        <taxon>Eukaryota</taxon>
        <taxon>Fungi</taxon>
        <taxon>Dikarya</taxon>
        <taxon>Ascomycota</taxon>
        <taxon>Pezizomycotina</taxon>
        <taxon>Sordariomycetes</taxon>
        <taxon>Hypocreomycetidae</taxon>
        <taxon>Microascales</taxon>
        <taxon>Microascaceae</taxon>
        <taxon>Cephalotrichum</taxon>
    </lineage>
</organism>
<comment type="caution">
    <text evidence="1">The sequence shown here is derived from an EMBL/GenBank/DDBJ whole genome shotgun (WGS) entry which is preliminary data.</text>
</comment>
<proteinExistence type="predicted"/>
<protein>
    <submittedName>
        <fullName evidence="1">Uncharacterized protein</fullName>
    </submittedName>
</protein>
<keyword evidence="2" id="KW-1185">Reference proteome</keyword>
<dbReference type="Proteomes" id="UP001187682">
    <property type="component" value="Unassembled WGS sequence"/>
</dbReference>
<evidence type="ECO:0000313" key="1">
    <source>
        <dbReference type="EMBL" id="SPO01125.1"/>
    </source>
</evidence>
<accession>A0AAE8STZ6</accession>
<dbReference type="EMBL" id="ONZQ02000004">
    <property type="protein sequence ID" value="SPO01125.1"/>
    <property type="molecule type" value="Genomic_DNA"/>
</dbReference>
<evidence type="ECO:0000313" key="2">
    <source>
        <dbReference type="Proteomes" id="UP001187682"/>
    </source>
</evidence>
<sequence length="28" mass="3225">MALKRRPLGDHYLAGPWVVCTGLSLWRK</sequence>